<protein>
    <submittedName>
        <fullName evidence="1">Uncharacterized protein</fullName>
    </submittedName>
</protein>
<name>A0AAD2FHM2_9STRA</name>
<dbReference type="Proteomes" id="UP001295423">
    <property type="component" value="Unassembled WGS sequence"/>
</dbReference>
<organism evidence="1 2">
    <name type="scientific">Cylindrotheca closterium</name>
    <dbReference type="NCBI Taxonomy" id="2856"/>
    <lineage>
        <taxon>Eukaryota</taxon>
        <taxon>Sar</taxon>
        <taxon>Stramenopiles</taxon>
        <taxon>Ochrophyta</taxon>
        <taxon>Bacillariophyta</taxon>
        <taxon>Bacillariophyceae</taxon>
        <taxon>Bacillariophycidae</taxon>
        <taxon>Bacillariales</taxon>
        <taxon>Bacillariaceae</taxon>
        <taxon>Cylindrotheca</taxon>
    </lineage>
</organism>
<gene>
    <name evidence="1" type="ORF">CYCCA115_LOCUS6693</name>
</gene>
<keyword evidence="2" id="KW-1185">Reference proteome</keyword>
<comment type="caution">
    <text evidence="1">The sequence shown here is derived from an EMBL/GenBank/DDBJ whole genome shotgun (WGS) entry which is preliminary data.</text>
</comment>
<dbReference type="AlphaFoldDB" id="A0AAD2FHM2"/>
<dbReference type="EMBL" id="CAKOGP040000828">
    <property type="protein sequence ID" value="CAJ1939680.1"/>
    <property type="molecule type" value="Genomic_DNA"/>
</dbReference>
<evidence type="ECO:0000313" key="2">
    <source>
        <dbReference type="Proteomes" id="UP001295423"/>
    </source>
</evidence>
<sequence length="355" mass="40879">MVTLQNENIPDDKLDELLINAEADSMEARFDRDRNPRHDSEANQYEDELDDKMFNRMFKKIKAKQDAEDLMDEDYQEHKWITANEDMDYEDEYKSELDNEENKQMLDRLAAELVELGKPDKEVLFKFDVAFESEEEDGVACAGVRFADTNDKESDTKGIIRSYSDNGVEVGAKRVLCPRHNRSYFSQGVKMKPTERYRREKSRFGQAYLQRRNSPVPNVLRNRCGNTNKGKYDADKALVVARVIQRICEGVNGGINGQDGVSFIQQYYLNKGLKIFKERGKDVAMIELDQLIKRRCWTTISIEKLRPTERKKAIDAMMLLAKKNDGVTIKGHGNGCLVRTLQVPQLGMKLLSARV</sequence>
<evidence type="ECO:0000313" key="1">
    <source>
        <dbReference type="EMBL" id="CAJ1939680.1"/>
    </source>
</evidence>
<proteinExistence type="predicted"/>
<accession>A0AAD2FHM2</accession>
<reference evidence="1" key="1">
    <citation type="submission" date="2023-08" db="EMBL/GenBank/DDBJ databases">
        <authorList>
            <person name="Audoor S."/>
            <person name="Bilcke G."/>
        </authorList>
    </citation>
    <scope>NUCLEOTIDE SEQUENCE</scope>
</reference>